<dbReference type="Pfam" id="PF00672">
    <property type="entry name" value="HAMP"/>
    <property type="match status" value="1"/>
</dbReference>
<feature type="transmembrane region" description="Helical" evidence="4">
    <location>
        <begin position="21"/>
        <end position="43"/>
    </location>
</feature>
<dbReference type="GO" id="GO:0007165">
    <property type="term" value="P:signal transduction"/>
    <property type="evidence" value="ECO:0007669"/>
    <property type="project" value="UniProtKB-KW"/>
</dbReference>
<keyword evidence="9" id="KW-1185">Reference proteome</keyword>
<dbReference type="RefSeq" id="WP_207860884.1">
    <property type="nucleotide sequence ID" value="NZ_JAFREP010000020.1"/>
</dbReference>
<feature type="domain" description="Methyl-accepting transducer" evidence="5">
    <location>
        <begin position="428"/>
        <end position="660"/>
    </location>
</feature>
<evidence type="ECO:0000259" key="6">
    <source>
        <dbReference type="PROSITE" id="PS50885"/>
    </source>
</evidence>
<accession>A0A8J7U5J2</accession>
<evidence type="ECO:0000313" key="9">
    <source>
        <dbReference type="Proteomes" id="UP000664417"/>
    </source>
</evidence>
<dbReference type="PROSITE" id="PS50111">
    <property type="entry name" value="CHEMOTAXIS_TRANSDUC_2"/>
    <property type="match status" value="1"/>
</dbReference>
<dbReference type="Gene3D" id="1.10.287.950">
    <property type="entry name" value="Methyl-accepting chemotaxis protein"/>
    <property type="match status" value="1"/>
</dbReference>
<comment type="caution">
    <text evidence="8">The sequence shown here is derived from an EMBL/GenBank/DDBJ whole genome shotgun (WGS) entry which is preliminary data.</text>
</comment>
<dbReference type="Proteomes" id="UP000664417">
    <property type="component" value="Unassembled WGS sequence"/>
</dbReference>
<evidence type="ECO:0000256" key="2">
    <source>
        <dbReference type="ARBA" id="ARBA00029447"/>
    </source>
</evidence>
<dbReference type="PROSITE" id="PS51753">
    <property type="entry name" value="HBM"/>
    <property type="match status" value="1"/>
</dbReference>
<dbReference type="InterPro" id="IPR032255">
    <property type="entry name" value="HBM"/>
</dbReference>
<keyword evidence="4" id="KW-1133">Transmembrane helix</keyword>
<feature type="domain" description="HAMP" evidence="6">
    <location>
        <begin position="327"/>
        <end position="380"/>
    </location>
</feature>
<dbReference type="SMART" id="SM01358">
    <property type="entry name" value="HBM"/>
    <property type="match status" value="1"/>
</dbReference>
<evidence type="ECO:0000313" key="8">
    <source>
        <dbReference type="EMBL" id="MBO1320909.1"/>
    </source>
</evidence>
<name>A0A8J7U5J2_9BACT</name>
<dbReference type="InterPro" id="IPR004089">
    <property type="entry name" value="MCPsignal_dom"/>
</dbReference>
<feature type="domain" description="HBM" evidence="7">
    <location>
        <begin position="54"/>
        <end position="293"/>
    </location>
</feature>
<dbReference type="CDD" id="cd06225">
    <property type="entry name" value="HAMP"/>
    <property type="match status" value="1"/>
</dbReference>
<dbReference type="GO" id="GO:0016020">
    <property type="term" value="C:membrane"/>
    <property type="evidence" value="ECO:0007669"/>
    <property type="project" value="InterPro"/>
</dbReference>
<dbReference type="SMART" id="SM00304">
    <property type="entry name" value="HAMP"/>
    <property type="match status" value="1"/>
</dbReference>
<keyword evidence="4" id="KW-0472">Membrane</keyword>
<dbReference type="InterPro" id="IPR024478">
    <property type="entry name" value="HlyB_4HB_MCP"/>
</dbReference>
<dbReference type="SUPFAM" id="SSF58104">
    <property type="entry name" value="Methyl-accepting chemotaxis protein (MCP) signaling domain"/>
    <property type="match status" value="1"/>
</dbReference>
<proteinExistence type="inferred from homology"/>
<dbReference type="EMBL" id="JAFREP010000020">
    <property type="protein sequence ID" value="MBO1320909.1"/>
    <property type="molecule type" value="Genomic_DNA"/>
</dbReference>
<keyword evidence="4" id="KW-0812">Transmembrane</keyword>
<dbReference type="PANTHER" id="PTHR32089:SF112">
    <property type="entry name" value="LYSOZYME-LIKE PROTEIN-RELATED"/>
    <property type="match status" value="1"/>
</dbReference>
<sequence length="692" mass="76245">MKIYLWVRNFTDHAKIRTKMIIGFGSILILTVIVSIFSVYDLYKANNVFELYRSYALQTNQMGRVQANLLTARLNAKDFLISQKDSAEDEVHERIKKTADMISETEKLFLRGDAVKTISKAKSTIASYDNSFTEVANLSRDREKLIGQLNDLGPRAEKNITAIMKSAFEDKDSTASYLAGLNLRSLLLARLYANRFLVDNIPDNATRAEKELQEFARLASEMKRELQNPKRRALSNELIEMARGYETTFKEVVELSQKRNQIVSTVLDVVGPQLADELEVLKLENKQFQDRLGQEASAQFTQSFFTIILKVLLIIGIGIFLATKIGKIIAEPVANMTDTMTNLAKGNLEFQVPDLDRSDEIGDMARAVNVFKDNAIEMKQQEQALAKTRKDHTQREAIAKEAHQRAIMELADRFDSQISHLIDSLVSSSTKMKQSSADMKDVARETTDASVTVASASEQSSTSVTLVSQEMKEMVSSSDAISDQIITAQSKSKDGMTYVEKANTTFINLNERIRSIDDFVVSIQKIAEQTNLLALNATIEAARAGKAGAGFAVVAEEVKNLAAETAEKTADISKKVDEIQSAYAGSLEVIGQIDAVMKGIDESVTSVSCAVEAQHTTSESINRSIFEASKGVQQVSAIIQEVKEGATVAGHTSSTVLDIAATTAQTSEALKATVEQFLTQIRSNYGRANEAA</sequence>
<comment type="similarity">
    <text evidence="2">Belongs to the methyl-accepting chemotaxis (MCP) protein family.</text>
</comment>
<dbReference type="InterPro" id="IPR003660">
    <property type="entry name" value="HAMP_dom"/>
</dbReference>
<dbReference type="Pfam" id="PF00015">
    <property type="entry name" value="MCPsignal"/>
    <property type="match status" value="1"/>
</dbReference>
<keyword evidence="1 3" id="KW-0807">Transducer</keyword>
<evidence type="ECO:0000256" key="4">
    <source>
        <dbReference type="SAM" id="Phobius"/>
    </source>
</evidence>
<organism evidence="8 9">
    <name type="scientific">Acanthopleuribacter pedis</name>
    <dbReference type="NCBI Taxonomy" id="442870"/>
    <lineage>
        <taxon>Bacteria</taxon>
        <taxon>Pseudomonadati</taxon>
        <taxon>Acidobacteriota</taxon>
        <taxon>Holophagae</taxon>
        <taxon>Acanthopleuribacterales</taxon>
        <taxon>Acanthopleuribacteraceae</taxon>
        <taxon>Acanthopleuribacter</taxon>
    </lineage>
</organism>
<evidence type="ECO:0000256" key="3">
    <source>
        <dbReference type="PROSITE-ProRule" id="PRU00284"/>
    </source>
</evidence>
<evidence type="ECO:0000259" key="5">
    <source>
        <dbReference type="PROSITE" id="PS50111"/>
    </source>
</evidence>
<dbReference type="PANTHER" id="PTHR32089">
    <property type="entry name" value="METHYL-ACCEPTING CHEMOTAXIS PROTEIN MCPB"/>
    <property type="match status" value="1"/>
</dbReference>
<gene>
    <name evidence="8" type="ORF">J3U88_20695</name>
</gene>
<evidence type="ECO:0000256" key="1">
    <source>
        <dbReference type="ARBA" id="ARBA00023224"/>
    </source>
</evidence>
<dbReference type="AlphaFoldDB" id="A0A8J7U5J2"/>
<reference evidence="8" key="1">
    <citation type="submission" date="2021-03" db="EMBL/GenBank/DDBJ databases">
        <authorList>
            <person name="Wang G."/>
        </authorList>
    </citation>
    <scope>NUCLEOTIDE SEQUENCE</scope>
    <source>
        <strain evidence="8">KCTC 12899</strain>
    </source>
</reference>
<dbReference type="Pfam" id="PF12729">
    <property type="entry name" value="4HB_MCP_1"/>
    <property type="match status" value="1"/>
</dbReference>
<dbReference type="Gene3D" id="6.10.340.10">
    <property type="match status" value="1"/>
</dbReference>
<dbReference type="SMART" id="SM00283">
    <property type="entry name" value="MA"/>
    <property type="match status" value="1"/>
</dbReference>
<protein>
    <submittedName>
        <fullName evidence="8">Methyl-accepting chemotaxis protein</fullName>
    </submittedName>
</protein>
<dbReference type="PROSITE" id="PS50885">
    <property type="entry name" value="HAMP"/>
    <property type="match status" value="1"/>
</dbReference>
<evidence type="ECO:0000259" key="7">
    <source>
        <dbReference type="PROSITE" id="PS51753"/>
    </source>
</evidence>